<name>A0AAQ3PBW6_VIGMU</name>
<keyword evidence="4" id="KW-1185">Reference proteome</keyword>
<protein>
    <submittedName>
        <fullName evidence="3">Uncharacterized protein</fullName>
    </submittedName>
</protein>
<feature type="region of interest" description="Disordered" evidence="1">
    <location>
        <begin position="51"/>
        <end position="95"/>
    </location>
</feature>
<dbReference type="EMBL" id="CP144700">
    <property type="protein sequence ID" value="WVZ25650.1"/>
    <property type="molecule type" value="Genomic_DNA"/>
</dbReference>
<reference evidence="3 4" key="1">
    <citation type="journal article" date="2023" name="Life. Sci Alliance">
        <title>Evolutionary insights into 3D genome organization and epigenetic landscape of Vigna mungo.</title>
        <authorList>
            <person name="Junaid A."/>
            <person name="Singh B."/>
            <person name="Bhatia S."/>
        </authorList>
    </citation>
    <scope>NUCLEOTIDE SEQUENCE [LARGE SCALE GENOMIC DNA]</scope>
    <source>
        <strain evidence="3">Urdbean</strain>
    </source>
</reference>
<dbReference type="AlphaFoldDB" id="A0AAQ3PBW6"/>
<keyword evidence="2" id="KW-0732">Signal</keyword>
<feature type="chain" id="PRO_5042971390" evidence="2">
    <location>
        <begin position="21"/>
        <end position="162"/>
    </location>
</feature>
<evidence type="ECO:0000256" key="1">
    <source>
        <dbReference type="SAM" id="MobiDB-lite"/>
    </source>
</evidence>
<feature type="compositionally biased region" description="Polar residues" evidence="1">
    <location>
        <begin position="76"/>
        <end position="90"/>
    </location>
</feature>
<proteinExistence type="predicted"/>
<accession>A0AAQ3PBW6</accession>
<sequence length="162" mass="18070">MRIAFKICLHFLRVLNLSTSEKEKEVSKSYEAVVKSSSNLAIKRKDAHSVSIAERTDDEENSNSTRKSMQCAGETSRVTANGGASTSTSNFDRDNVKEKFQSEKVGGLCETKLKSSLKSAGEKNFAALLLRLIRKSMLLGIKIFVRLKNLEILEKNMNHKVT</sequence>
<dbReference type="Proteomes" id="UP001374535">
    <property type="component" value="Chromosome 1"/>
</dbReference>
<evidence type="ECO:0000313" key="3">
    <source>
        <dbReference type="EMBL" id="WVZ25650.1"/>
    </source>
</evidence>
<evidence type="ECO:0000313" key="4">
    <source>
        <dbReference type="Proteomes" id="UP001374535"/>
    </source>
</evidence>
<gene>
    <name evidence="3" type="ORF">V8G54_004194</name>
</gene>
<evidence type="ECO:0000256" key="2">
    <source>
        <dbReference type="SAM" id="SignalP"/>
    </source>
</evidence>
<feature type="signal peptide" evidence="2">
    <location>
        <begin position="1"/>
        <end position="20"/>
    </location>
</feature>
<organism evidence="3 4">
    <name type="scientific">Vigna mungo</name>
    <name type="common">Black gram</name>
    <name type="synonym">Phaseolus mungo</name>
    <dbReference type="NCBI Taxonomy" id="3915"/>
    <lineage>
        <taxon>Eukaryota</taxon>
        <taxon>Viridiplantae</taxon>
        <taxon>Streptophyta</taxon>
        <taxon>Embryophyta</taxon>
        <taxon>Tracheophyta</taxon>
        <taxon>Spermatophyta</taxon>
        <taxon>Magnoliopsida</taxon>
        <taxon>eudicotyledons</taxon>
        <taxon>Gunneridae</taxon>
        <taxon>Pentapetalae</taxon>
        <taxon>rosids</taxon>
        <taxon>fabids</taxon>
        <taxon>Fabales</taxon>
        <taxon>Fabaceae</taxon>
        <taxon>Papilionoideae</taxon>
        <taxon>50 kb inversion clade</taxon>
        <taxon>NPAAA clade</taxon>
        <taxon>indigoferoid/millettioid clade</taxon>
        <taxon>Phaseoleae</taxon>
        <taxon>Vigna</taxon>
    </lineage>
</organism>